<evidence type="ECO:0000256" key="1">
    <source>
        <dbReference type="SAM" id="Phobius"/>
    </source>
</evidence>
<evidence type="ECO:0000313" key="2">
    <source>
        <dbReference type="EMBL" id="KAF5798108.1"/>
    </source>
</evidence>
<dbReference type="Gramene" id="mRNA:HanXRQr2_Chr07g0288901">
    <property type="protein sequence ID" value="CDS:HanXRQr2_Chr07g0288901.1"/>
    <property type="gene ID" value="HanXRQr2_Chr07g0288901"/>
</dbReference>
<keyword evidence="1" id="KW-0472">Membrane</keyword>
<reference evidence="2" key="1">
    <citation type="journal article" date="2017" name="Nature">
        <title>The sunflower genome provides insights into oil metabolism, flowering and Asterid evolution.</title>
        <authorList>
            <person name="Badouin H."/>
            <person name="Gouzy J."/>
            <person name="Grassa C.J."/>
            <person name="Murat F."/>
            <person name="Staton S.E."/>
            <person name="Cottret L."/>
            <person name="Lelandais-Briere C."/>
            <person name="Owens G.L."/>
            <person name="Carrere S."/>
            <person name="Mayjonade B."/>
            <person name="Legrand L."/>
            <person name="Gill N."/>
            <person name="Kane N.C."/>
            <person name="Bowers J.E."/>
            <person name="Hubner S."/>
            <person name="Bellec A."/>
            <person name="Berard A."/>
            <person name="Berges H."/>
            <person name="Blanchet N."/>
            <person name="Boniface M.C."/>
            <person name="Brunel D."/>
            <person name="Catrice O."/>
            <person name="Chaidir N."/>
            <person name="Claudel C."/>
            <person name="Donnadieu C."/>
            <person name="Faraut T."/>
            <person name="Fievet G."/>
            <person name="Helmstetter N."/>
            <person name="King M."/>
            <person name="Knapp S.J."/>
            <person name="Lai Z."/>
            <person name="Le Paslier M.C."/>
            <person name="Lippi Y."/>
            <person name="Lorenzon L."/>
            <person name="Mandel J.R."/>
            <person name="Marage G."/>
            <person name="Marchand G."/>
            <person name="Marquand E."/>
            <person name="Bret-Mestries E."/>
            <person name="Morien E."/>
            <person name="Nambeesan S."/>
            <person name="Nguyen T."/>
            <person name="Pegot-Espagnet P."/>
            <person name="Pouilly N."/>
            <person name="Raftis F."/>
            <person name="Sallet E."/>
            <person name="Schiex T."/>
            <person name="Thomas J."/>
            <person name="Vandecasteele C."/>
            <person name="Vares D."/>
            <person name="Vear F."/>
            <person name="Vautrin S."/>
            <person name="Crespi M."/>
            <person name="Mangin B."/>
            <person name="Burke J.M."/>
            <person name="Salse J."/>
            <person name="Munos S."/>
            <person name="Vincourt P."/>
            <person name="Rieseberg L.H."/>
            <person name="Langlade N.B."/>
        </authorList>
    </citation>
    <scope>NUCLEOTIDE SEQUENCE</scope>
    <source>
        <tissue evidence="2">Leaves</tissue>
    </source>
</reference>
<reference evidence="2" key="2">
    <citation type="submission" date="2020-06" db="EMBL/GenBank/DDBJ databases">
        <title>Helianthus annuus Genome sequencing and assembly Release 2.</title>
        <authorList>
            <person name="Gouzy J."/>
            <person name="Langlade N."/>
            <person name="Munos S."/>
        </authorList>
    </citation>
    <scope>NUCLEOTIDE SEQUENCE</scope>
    <source>
        <tissue evidence="2">Leaves</tissue>
    </source>
</reference>
<gene>
    <name evidence="2" type="ORF">HanXRQr2_Chr07g0288901</name>
</gene>
<keyword evidence="1" id="KW-1133">Transmembrane helix</keyword>
<protein>
    <submittedName>
        <fullName evidence="2">Uncharacterized protein</fullName>
    </submittedName>
</protein>
<organism evidence="2 3">
    <name type="scientific">Helianthus annuus</name>
    <name type="common">Common sunflower</name>
    <dbReference type="NCBI Taxonomy" id="4232"/>
    <lineage>
        <taxon>Eukaryota</taxon>
        <taxon>Viridiplantae</taxon>
        <taxon>Streptophyta</taxon>
        <taxon>Embryophyta</taxon>
        <taxon>Tracheophyta</taxon>
        <taxon>Spermatophyta</taxon>
        <taxon>Magnoliopsida</taxon>
        <taxon>eudicotyledons</taxon>
        <taxon>Gunneridae</taxon>
        <taxon>Pentapetalae</taxon>
        <taxon>asterids</taxon>
        <taxon>campanulids</taxon>
        <taxon>Asterales</taxon>
        <taxon>Asteraceae</taxon>
        <taxon>Asteroideae</taxon>
        <taxon>Heliantheae alliance</taxon>
        <taxon>Heliantheae</taxon>
        <taxon>Helianthus</taxon>
    </lineage>
</organism>
<dbReference type="AlphaFoldDB" id="A0A9K3IJR1"/>
<proteinExistence type="predicted"/>
<accession>A0A9K3IJR1</accession>
<feature type="transmembrane region" description="Helical" evidence="1">
    <location>
        <begin position="250"/>
        <end position="269"/>
    </location>
</feature>
<feature type="transmembrane region" description="Helical" evidence="1">
    <location>
        <begin position="6"/>
        <end position="26"/>
    </location>
</feature>
<evidence type="ECO:0000313" key="3">
    <source>
        <dbReference type="Proteomes" id="UP000215914"/>
    </source>
</evidence>
<name>A0A9K3IJR1_HELAN</name>
<keyword evidence="1" id="KW-0812">Transmembrane</keyword>
<dbReference type="Proteomes" id="UP000215914">
    <property type="component" value="Unassembled WGS sequence"/>
</dbReference>
<comment type="caution">
    <text evidence="2">The sequence shown here is derived from an EMBL/GenBank/DDBJ whole genome shotgun (WGS) entry which is preliminary data.</text>
</comment>
<dbReference type="EMBL" id="MNCJ02000322">
    <property type="protein sequence ID" value="KAF5798108.1"/>
    <property type="molecule type" value="Genomic_DNA"/>
</dbReference>
<keyword evidence="3" id="KW-1185">Reference proteome</keyword>
<sequence length="299" mass="32901">MITFACIHQVIVVNMCAYAMIIMLQVPMSSSESGLSEEHDPMVVTSDDELAQDPEIFTLDTESDPDMISDDEDDFQPFALCGFGDDVTDADDILIDDVFALPIPVHDHLIIGHPDGELLVAPLPIDAVLLAVVPPEDWPFDNHLDEDFDIFVGDHPTGEQGDREVDDIIVLDVPPHVVPVIDISSDSSIHSVADSFESVTSSALRAVGLRLYATDDDDAMSAALSSPIRAPPPHPLMFQNMSMTQIQFRLAYPLLHLLFLSLFLHPSIFHPLLQLLHSLYLLMLFPLISLQTSIALTSP</sequence>
<feature type="transmembrane region" description="Helical" evidence="1">
    <location>
        <begin position="275"/>
        <end position="296"/>
    </location>
</feature>